<dbReference type="GO" id="GO:0003677">
    <property type="term" value="F:DNA binding"/>
    <property type="evidence" value="ECO:0007669"/>
    <property type="project" value="InterPro"/>
</dbReference>
<feature type="domain" description="HTH cro/C1-type" evidence="1">
    <location>
        <begin position="10"/>
        <end position="64"/>
    </location>
</feature>
<evidence type="ECO:0000313" key="3">
    <source>
        <dbReference type="Proteomes" id="UP000245379"/>
    </source>
</evidence>
<keyword evidence="3" id="KW-1185">Reference proteome</keyword>
<dbReference type="AlphaFoldDB" id="A0A317EL87"/>
<dbReference type="InterPro" id="IPR001387">
    <property type="entry name" value="Cro/C1-type_HTH"/>
</dbReference>
<dbReference type="EMBL" id="QGNZ01000002">
    <property type="protein sequence ID" value="PWS27541.1"/>
    <property type="molecule type" value="Genomic_DNA"/>
</dbReference>
<evidence type="ECO:0000259" key="1">
    <source>
        <dbReference type="PROSITE" id="PS50943"/>
    </source>
</evidence>
<comment type="caution">
    <text evidence="2">The sequence shown here is derived from an EMBL/GenBank/DDBJ whole genome shotgun (WGS) entry which is preliminary data.</text>
</comment>
<dbReference type="InterPro" id="IPR010982">
    <property type="entry name" value="Lambda_DNA-bd_dom_sf"/>
</dbReference>
<dbReference type="SUPFAM" id="SSF47413">
    <property type="entry name" value="lambda repressor-like DNA-binding domains"/>
    <property type="match status" value="1"/>
</dbReference>
<dbReference type="SMART" id="SM00530">
    <property type="entry name" value="HTH_XRE"/>
    <property type="match status" value="1"/>
</dbReference>
<proteinExistence type="predicted"/>
<sequence>MDLIEIGRIVNERRLMLRLRQEDLSEMSEVNMKTIQQIESGKGNPSLLTLSKLFEILGLDIRVVVKQTE</sequence>
<reference evidence="2 3" key="1">
    <citation type="submission" date="2018-05" db="EMBL/GenBank/DDBJ databases">
        <title>Pedobacter paludis sp. nov., isolated from wetland soil.</title>
        <authorList>
            <person name="Zhang Y."/>
            <person name="Wang G."/>
        </authorList>
    </citation>
    <scope>NUCLEOTIDE SEQUENCE [LARGE SCALE GENOMIC DNA]</scope>
    <source>
        <strain evidence="2 3">KCTC22721</strain>
    </source>
</reference>
<name>A0A317EL87_9SPHI</name>
<gene>
    <name evidence="2" type="ORF">DHW03_08070</name>
</gene>
<evidence type="ECO:0000313" key="2">
    <source>
        <dbReference type="EMBL" id="PWS27541.1"/>
    </source>
</evidence>
<dbReference type="Pfam" id="PF01381">
    <property type="entry name" value="HTH_3"/>
    <property type="match status" value="1"/>
</dbReference>
<dbReference type="PROSITE" id="PS50943">
    <property type="entry name" value="HTH_CROC1"/>
    <property type="match status" value="1"/>
</dbReference>
<dbReference type="Gene3D" id="1.10.260.40">
    <property type="entry name" value="lambda repressor-like DNA-binding domains"/>
    <property type="match status" value="1"/>
</dbReference>
<dbReference type="CDD" id="cd00093">
    <property type="entry name" value="HTH_XRE"/>
    <property type="match status" value="1"/>
</dbReference>
<dbReference type="RefSeq" id="WP_109925249.1">
    <property type="nucleotide sequence ID" value="NZ_QGNZ01000002.1"/>
</dbReference>
<protein>
    <submittedName>
        <fullName evidence="2">Transcriptional regulator</fullName>
    </submittedName>
</protein>
<dbReference type="OrthoDB" id="1357763at2"/>
<dbReference type="Proteomes" id="UP000245379">
    <property type="component" value="Unassembled WGS sequence"/>
</dbReference>
<organism evidence="2 3">
    <name type="scientific">Pedobacter yonginense</name>
    <dbReference type="NCBI Taxonomy" id="651869"/>
    <lineage>
        <taxon>Bacteria</taxon>
        <taxon>Pseudomonadati</taxon>
        <taxon>Bacteroidota</taxon>
        <taxon>Sphingobacteriia</taxon>
        <taxon>Sphingobacteriales</taxon>
        <taxon>Sphingobacteriaceae</taxon>
        <taxon>Pedobacter</taxon>
    </lineage>
</organism>
<accession>A0A317EL87</accession>